<dbReference type="InterPro" id="IPR036317">
    <property type="entry name" value="Cullin_homology_sf"/>
</dbReference>
<dbReference type="GO" id="GO:0031625">
    <property type="term" value="F:ubiquitin protein ligase binding"/>
    <property type="evidence" value="ECO:0007669"/>
    <property type="project" value="InterPro"/>
</dbReference>
<dbReference type="AlphaFoldDB" id="A0A814TZ77"/>
<evidence type="ECO:0000313" key="6">
    <source>
        <dbReference type="Proteomes" id="UP000663882"/>
    </source>
</evidence>
<dbReference type="InterPro" id="IPR016158">
    <property type="entry name" value="Cullin_homology"/>
</dbReference>
<dbReference type="Proteomes" id="UP000663882">
    <property type="component" value="Unassembled WGS sequence"/>
</dbReference>
<dbReference type="SUPFAM" id="SSF46785">
    <property type="entry name" value="Winged helix' DNA-binding domain"/>
    <property type="match status" value="1"/>
</dbReference>
<dbReference type="Pfam" id="PF00888">
    <property type="entry name" value="Cullin"/>
    <property type="match status" value="1"/>
</dbReference>
<dbReference type="InterPro" id="IPR016159">
    <property type="entry name" value="Cullin_repeat-like_dom_sf"/>
</dbReference>
<evidence type="ECO:0000256" key="1">
    <source>
        <dbReference type="ARBA" id="ARBA00006019"/>
    </source>
</evidence>
<dbReference type="Gene3D" id="1.20.1310.10">
    <property type="entry name" value="Cullin Repeats"/>
    <property type="match status" value="1"/>
</dbReference>
<sequence length="453" mass="53317">MSRAYLRLSHLFSHSWLQIKGDPFLQDSTEFYQREAATFINENPINEYLEWAFSKVVNRNAVTIAANSSTKSSELLALFTNIILQINNDVDNRNIEECIKDIMIVFKYIENEDAFQNFYWRLLAERLVYERSVSIDYEQMMITELQKKCAQIYTSKLQKMIENFNSKEKLMEEYQQHCKSQQSICNGMREKENVLCKSYKFSPKNIVSVDLSIMVLATNLWPFSIVSDFDLPLALSSSVDNFIQFYYHRHSKQKLIWLYQYSRGELHACFTRSTYILQASAYEIAILLLYNDSLEWTIQQICKKTRIRTDILIEVLYILITSDLLTCLQINKEDLRETNLQMEHIIRLNDDFTSDKICINLNKPLKTINKDTIKPIEKLPDGDYKFSTQAAIVRIMKNRKTLTQACLIQEVIDQLNNKITTDINLIEQSIEYLINKEYLKHNADDDNILEYLP</sequence>
<dbReference type="InterPro" id="IPR001373">
    <property type="entry name" value="Cullin_N"/>
</dbReference>
<dbReference type="GO" id="GO:0006511">
    <property type="term" value="P:ubiquitin-dependent protein catabolic process"/>
    <property type="evidence" value="ECO:0007669"/>
    <property type="project" value="InterPro"/>
</dbReference>
<dbReference type="SMART" id="SM00884">
    <property type="entry name" value="Cullin_Nedd8"/>
    <property type="match status" value="1"/>
</dbReference>
<protein>
    <recommendedName>
        <fullName evidence="4">Cullin family profile domain-containing protein</fullName>
    </recommendedName>
</protein>
<dbReference type="Gene3D" id="3.30.230.130">
    <property type="entry name" value="Cullin, Chain C, Domain 2"/>
    <property type="match status" value="1"/>
</dbReference>
<dbReference type="OrthoDB" id="27073at2759"/>
<dbReference type="InterPro" id="IPR036388">
    <property type="entry name" value="WH-like_DNA-bd_sf"/>
</dbReference>
<comment type="similarity">
    <text evidence="1 2 3">Belongs to the cullin family.</text>
</comment>
<dbReference type="Pfam" id="PF10557">
    <property type="entry name" value="Cullin_Nedd8"/>
    <property type="match status" value="1"/>
</dbReference>
<evidence type="ECO:0000256" key="2">
    <source>
        <dbReference type="PROSITE-ProRule" id="PRU00330"/>
    </source>
</evidence>
<dbReference type="InterPro" id="IPR019559">
    <property type="entry name" value="Cullin_neddylation_domain"/>
</dbReference>
<dbReference type="PANTHER" id="PTHR11932">
    <property type="entry name" value="CULLIN"/>
    <property type="match status" value="1"/>
</dbReference>
<dbReference type="SUPFAM" id="SSF75632">
    <property type="entry name" value="Cullin homology domain"/>
    <property type="match status" value="1"/>
</dbReference>
<evidence type="ECO:0000256" key="3">
    <source>
        <dbReference type="RuleBase" id="RU003829"/>
    </source>
</evidence>
<evidence type="ECO:0000313" key="5">
    <source>
        <dbReference type="EMBL" id="CAF1166664.1"/>
    </source>
</evidence>
<evidence type="ECO:0000259" key="4">
    <source>
        <dbReference type="PROSITE" id="PS50069"/>
    </source>
</evidence>
<dbReference type="SUPFAM" id="SSF74788">
    <property type="entry name" value="Cullin repeat-like"/>
    <property type="match status" value="1"/>
</dbReference>
<dbReference type="Pfam" id="PF26557">
    <property type="entry name" value="Cullin_AB"/>
    <property type="match status" value="1"/>
</dbReference>
<dbReference type="SMART" id="SM00182">
    <property type="entry name" value="CULLIN"/>
    <property type="match status" value="1"/>
</dbReference>
<accession>A0A814TZ77</accession>
<dbReference type="Gene3D" id="1.10.10.10">
    <property type="entry name" value="Winged helix-like DNA-binding domain superfamily/Winged helix DNA-binding domain"/>
    <property type="match status" value="1"/>
</dbReference>
<gene>
    <name evidence="5" type="ORF">RFH988_LOCUS22735</name>
</gene>
<name>A0A814TZ77_9BILA</name>
<proteinExistence type="inferred from homology"/>
<dbReference type="InterPro" id="IPR045093">
    <property type="entry name" value="Cullin"/>
</dbReference>
<dbReference type="InterPro" id="IPR036390">
    <property type="entry name" value="WH_DNA-bd_sf"/>
</dbReference>
<organism evidence="5 6">
    <name type="scientific">Rotaria sordida</name>
    <dbReference type="NCBI Taxonomy" id="392033"/>
    <lineage>
        <taxon>Eukaryota</taxon>
        <taxon>Metazoa</taxon>
        <taxon>Spiralia</taxon>
        <taxon>Gnathifera</taxon>
        <taxon>Rotifera</taxon>
        <taxon>Eurotatoria</taxon>
        <taxon>Bdelloidea</taxon>
        <taxon>Philodinida</taxon>
        <taxon>Philodinidae</taxon>
        <taxon>Rotaria</taxon>
    </lineage>
</organism>
<reference evidence="5" key="1">
    <citation type="submission" date="2021-02" db="EMBL/GenBank/DDBJ databases">
        <authorList>
            <person name="Nowell W R."/>
        </authorList>
    </citation>
    <scope>NUCLEOTIDE SEQUENCE</scope>
</reference>
<dbReference type="InterPro" id="IPR059120">
    <property type="entry name" value="Cullin-like_AB"/>
</dbReference>
<comment type="caution">
    <text evidence="5">The sequence shown here is derived from an EMBL/GenBank/DDBJ whole genome shotgun (WGS) entry which is preliminary data.</text>
</comment>
<dbReference type="PROSITE" id="PS50069">
    <property type="entry name" value="CULLIN_2"/>
    <property type="match status" value="1"/>
</dbReference>
<dbReference type="EMBL" id="CAJNOO010001529">
    <property type="protein sequence ID" value="CAF1166664.1"/>
    <property type="molecule type" value="Genomic_DNA"/>
</dbReference>
<feature type="domain" description="Cullin family profile" evidence="4">
    <location>
        <begin position="71"/>
        <end position="320"/>
    </location>
</feature>